<dbReference type="GO" id="GO:0016779">
    <property type="term" value="F:nucleotidyltransferase activity"/>
    <property type="evidence" value="ECO:0007669"/>
    <property type="project" value="UniProtKB-KW"/>
</dbReference>
<gene>
    <name evidence="8" type="ORF">XBW1_2699</name>
</gene>
<dbReference type="AlphaFoldDB" id="A0A0B6XA61"/>
<protein>
    <submittedName>
        <fullName evidence="8">Putative prophage primase</fullName>
    </submittedName>
</protein>
<dbReference type="GO" id="GO:0003677">
    <property type="term" value="F:DNA binding"/>
    <property type="evidence" value="ECO:0007669"/>
    <property type="project" value="InterPro"/>
</dbReference>
<feature type="domain" description="DNA primase/helicase Gp4 N-terminal Bacteriophage T7-like" evidence="7">
    <location>
        <begin position="33"/>
        <end position="72"/>
    </location>
</feature>
<organism evidence="8 9">
    <name type="scientific">Xenorhabdus bovienii</name>
    <name type="common">Xenorhabdus nematophila subsp. bovienii</name>
    <dbReference type="NCBI Taxonomy" id="40576"/>
    <lineage>
        <taxon>Bacteria</taxon>
        <taxon>Pseudomonadati</taxon>
        <taxon>Pseudomonadota</taxon>
        <taxon>Gammaproteobacteria</taxon>
        <taxon>Enterobacterales</taxon>
        <taxon>Morganellaceae</taxon>
        <taxon>Xenorhabdus</taxon>
    </lineage>
</organism>
<keyword evidence="6" id="KW-0804">Transcription</keyword>
<dbReference type="SUPFAM" id="SSF57783">
    <property type="entry name" value="Zinc beta-ribbon"/>
    <property type="match status" value="1"/>
</dbReference>
<keyword evidence="5" id="KW-0235">DNA replication</keyword>
<dbReference type="Proteomes" id="UP000032930">
    <property type="component" value="Chromosome"/>
</dbReference>
<dbReference type="InterPro" id="IPR013237">
    <property type="entry name" value="Phage_T7_Gp4_N"/>
</dbReference>
<dbReference type="GO" id="GO:0004386">
    <property type="term" value="F:helicase activity"/>
    <property type="evidence" value="ECO:0007669"/>
    <property type="project" value="InterPro"/>
</dbReference>
<dbReference type="GO" id="GO:0006269">
    <property type="term" value="P:DNA replication, synthesis of primer"/>
    <property type="evidence" value="ECO:0007669"/>
    <property type="project" value="UniProtKB-KW"/>
</dbReference>
<evidence type="ECO:0000313" key="8">
    <source>
        <dbReference type="EMBL" id="CDM90056.1"/>
    </source>
</evidence>
<dbReference type="GO" id="GO:0008270">
    <property type="term" value="F:zinc ion binding"/>
    <property type="evidence" value="ECO:0007669"/>
    <property type="project" value="InterPro"/>
</dbReference>
<dbReference type="RefSeq" id="WP_046336919.1">
    <property type="nucleotide sequence ID" value="NZ_CAWMEF010000001.1"/>
</dbReference>
<evidence type="ECO:0000256" key="1">
    <source>
        <dbReference type="ARBA" id="ARBA00022478"/>
    </source>
</evidence>
<keyword evidence="2" id="KW-0639">Primosome</keyword>
<name>A0A0B6XA61_XENBV</name>
<sequence length="911" mass="100052">MVNHIDIRSVKMAAKDHWQGLLAACGVDVPEKGKHGACPLCGGTDRFHFMDDHGHGDWHCRQCDEPNHGDGLDLLVRAKGITIIEAAKVVADALVLPLPEPKPARKEAPKSEAPPIAGKVNELVAQTTVGQSEYLTKKGLQCPNQKLLKDGSLLLVMQALDGTVTGAQTIKPNGEKRLVSGSQKKGSFIPLSPIAETPDTIIITEGYATALTVSQLYEGVVLAAMDEGNLPTVAKQVREQWTTAKIILAADNDWHSPGELDDKGKPKKNVGKIAAEKTAKAIDGWIALPPTEHKADWDDYRQHHDIEAAKQAFSQGLYQVGEKASVSKSVVINLDDHREKERDPLIPFTQARKDGIFYITPKLDKETGEIIKPEQWMCSPVEVIGEGEIDGDESEQYRIFRWKAKGKKEPIIKGIASEHVAEREGWRILKAAGVQVTTKNHLRAILGDWFIRRPTTETWSVTKKTGWHKGAYIMPDGSIIGKPEQPVLFVGGSASANAYTVSGTPESWRENVAALANKNPFMMLGIATALAAPMIGVVKADGFGIHLYAQSTAGKTTTADIATSLYGEPDEQRLTWYGTALGIANEAQAHNDGLLSLDEVGQGANPKHVHMSAYTLFNGKGKIQGAKEGGNRPIASWRTVAISTGEKDIPTFLTEAGIKVNAGQLVRLLNIPMERAKELHGLENGKAHADTLKRGCREHHGAAGRKWIDYLSSHQTEAKQAYIDAQTRWSKLIPESYGEQVQRVSDRFAALEAAMILGSTITGWDERECRDALQYIFNVWVAEFGTGNKEFEQIAEQTMAFLSTYGMSRYAPLPYDERDLPIRELAGYREKKGLHDNDPVIFYTLPATFKQEIAKGFNVDMFADALVKSGILKKPAKGNRYQGKTPRLKHLGGIQQRAYIMVLVPESDEEE</sequence>
<keyword evidence="1" id="KW-0240">DNA-directed RNA polymerase</keyword>
<keyword evidence="3" id="KW-0808">Transferase</keyword>
<reference evidence="8 9" key="1">
    <citation type="submission" date="2014-02" db="EMBL/GenBank/DDBJ databases">
        <authorList>
            <person name="Genoscope - CEA"/>
        </authorList>
    </citation>
    <scope>NUCLEOTIDE SEQUENCE [LARGE SCALE GENOMIC DNA]</scope>
    <source>
        <strain evidence="8 9">CS03</strain>
    </source>
</reference>
<dbReference type="Pfam" id="PF06048">
    <property type="entry name" value="DUF927"/>
    <property type="match status" value="1"/>
</dbReference>
<dbReference type="Gene3D" id="3.90.580.10">
    <property type="entry name" value="Zinc finger, CHC2-type domain"/>
    <property type="match status" value="1"/>
</dbReference>
<dbReference type="GO" id="GO:0000428">
    <property type="term" value="C:DNA-directed RNA polymerase complex"/>
    <property type="evidence" value="ECO:0007669"/>
    <property type="project" value="UniProtKB-KW"/>
</dbReference>
<dbReference type="KEGG" id="xbv:XBW1_2699"/>
<dbReference type="InterPro" id="IPR006171">
    <property type="entry name" value="TOPRIM_dom"/>
</dbReference>
<dbReference type="Pfam" id="PF08273">
    <property type="entry name" value="Zn_Ribbon_Prim"/>
    <property type="match status" value="1"/>
</dbReference>
<proteinExistence type="predicted"/>
<dbReference type="GO" id="GO:1990077">
    <property type="term" value="C:primosome complex"/>
    <property type="evidence" value="ECO:0007669"/>
    <property type="project" value="UniProtKB-KW"/>
</dbReference>
<dbReference type="InterPro" id="IPR036977">
    <property type="entry name" value="DNA_primase_Znf_CHC2"/>
</dbReference>
<dbReference type="CDD" id="cd01029">
    <property type="entry name" value="TOPRIM_primases"/>
    <property type="match status" value="1"/>
</dbReference>
<evidence type="ECO:0000256" key="6">
    <source>
        <dbReference type="ARBA" id="ARBA00023163"/>
    </source>
</evidence>
<evidence type="ECO:0000256" key="3">
    <source>
        <dbReference type="ARBA" id="ARBA00022679"/>
    </source>
</evidence>
<keyword evidence="4" id="KW-0548">Nucleotidyltransferase</keyword>
<dbReference type="SMART" id="SM00778">
    <property type="entry name" value="Prim_Zn_Ribbon"/>
    <property type="match status" value="1"/>
</dbReference>
<evidence type="ECO:0000256" key="4">
    <source>
        <dbReference type="ARBA" id="ARBA00022695"/>
    </source>
</evidence>
<dbReference type="InterPro" id="IPR034154">
    <property type="entry name" value="TOPRIM_DnaG/twinkle"/>
</dbReference>
<evidence type="ECO:0000256" key="2">
    <source>
        <dbReference type="ARBA" id="ARBA00022515"/>
    </source>
</evidence>
<dbReference type="EMBL" id="FO818637">
    <property type="protein sequence ID" value="CDM90056.1"/>
    <property type="molecule type" value="Genomic_DNA"/>
</dbReference>
<evidence type="ECO:0000313" key="9">
    <source>
        <dbReference type="Proteomes" id="UP000032930"/>
    </source>
</evidence>
<accession>A0A0B6XA61</accession>
<evidence type="ECO:0000259" key="7">
    <source>
        <dbReference type="SMART" id="SM00778"/>
    </source>
</evidence>
<evidence type="ECO:0000256" key="5">
    <source>
        <dbReference type="ARBA" id="ARBA00022705"/>
    </source>
</evidence>
<dbReference type="InterPro" id="IPR009270">
    <property type="entry name" value="DUF927"/>
</dbReference>
<dbReference type="Gene3D" id="3.40.1360.10">
    <property type="match status" value="1"/>
</dbReference>
<dbReference type="Pfam" id="PF13362">
    <property type="entry name" value="Toprim_3"/>
    <property type="match status" value="1"/>
</dbReference>